<dbReference type="KEGG" id="snw:BBN63_30980"/>
<evidence type="ECO:0000313" key="1">
    <source>
        <dbReference type="EMBL" id="AQU71362.1"/>
    </source>
</evidence>
<reference evidence="1 2" key="1">
    <citation type="submission" date="2016-11" db="EMBL/GenBank/DDBJ databases">
        <title>Complete genome sequence of Streptomyces niveus SCSIO 3406.</title>
        <authorList>
            <person name="Zhu Q."/>
            <person name="Cheng W."/>
            <person name="Song Y."/>
            <person name="Li Q."/>
            <person name="Ju J."/>
        </authorList>
    </citation>
    <scope>NUCLEOTIDE SEQUENCE [LARGE SCALE GENOMIC DNA]</scope>
    <source>
        <strain evidence="1 2">SCSIO 3406</strain>
    </source>
</reference>
<organism evidence="1 2">
    <name type="scientific">Streptomyces niveus</name>
    <name type="common">Streptomyces spheroides</name>
    <dbReference type="NCBI Taxonomy" id="193462"/>
    <lineage>
        <taxon>Bacteria</taxon>
        <taxon>Bacillati</taxon>
        <taxon>Actinomycetota</taxon>
        <taxon>Actinomycetes</taxon>
        <taxon>Kitasatosporales</taxon>
        <taxon>Streptomycetaceae</taxon>
        <taxon>Streptomyces</taxon>
    </lineage>
</organism>
<dbReference type="NCBIfam" id="TIGR04267">
    <property type="entry name" value="mod_HExxH"/>
    <property type="match status" value="1"/>
</dbReference>
<evidence type="ECO:0000313" key="2">
    <source>
        <dbReference type="Proteomes" id="UP000189677"/>
    </source>
</evidence>
<sequence>MTLSSYRMTGALFDRIAAGGGGAEAVAVFAGSEHSRRLVLLRAVVARAEEWGGVPGADARRAWSVLSAARHISPAVVRDLLCYPATGLGLLHSLRALDGPRPTPASAPPLTSLTALSAAAAVRTGLARTVALPVSAEGVLLPSLGLARFRGVRDGETALVHGGQDAAVEVDGRRVDVPARHWEDGAEWLAVRRAAVMGDGEPLLLDDLDPYAFPSAQRALRLTEHQYTHWRMTIRQGLRLLGSEHPETAAEVEGGLRTLVPLRSPGPAGASCSSAEAFGCLALSPPSSAASVALAFTHETQHNKLSALLHLFDFFRADDPAARYYAPWRGDPRPLSGLLQGTYAFLGVAQYWNRCLRAANGPDEAHAAELELARWRQAVHTGVEQLTDSHIFSPTGRRFVVGMRAALRELSVRKLSSTVVAQADDLAAEHRRRWVETNGAVPGTPEWAG</sequence>
<accession>A0A1U9R4E3</accession>
<name>A0A1U9R4E3_STRNV</name>
<dbReference type="EMBL" id="CP018047">
    <property type="protein sequence ID" value="AQU71362.1"/>
    <property type="molecule type" value="Genomic_DNA"/>
</dbReference>
<evidence type="ECO:0008006" key="3">
    <source>
        <dbReference type="Google" id="ProtNLM"/>
    </source>
</evidence>
<proteinExistence type="predicted"/>
<keyword evidence="2" id="KW-1185">Reference proteome</keyword>
<dbReference type="AlphaFoldDB" id="A0A1U9R4E3"/>
<dbReference type="Proteomes" id="UP000189677">
    <property type="component" value="Chromosome"/>
</dbReference>
<dbReference type="InterPro" id="IPR026337">
    <property type="entry name" value="AKG_HExxH"/>
</dbReference>
<gene>
    <name evidence="1" type="ORF">BBN63_30980</name>
</gene>
<protein>
    <recommendedName>
        <fullName evidence="3">HEXXH motif domain-containing protein</fullName>
    </recommendedName>
</protein>